<feature type="region of interest" description="Disordered" evidence="1">
    <location>
        <begin position="383"/>
        <end position="407"/>
    </location>
</feature>
<dbReference type="EMBL" id="MU154529">
    <property type="protein sequence ID" value="KAF9499934.1"/>
    <property type="molecule type" value="Genomic_DNA"/>
</dbReference>
<dbReference type="AlphaFoldDB" id="A0A9P6A909"/>
<evidence type="ECO:0000313" key="3">
    <source>
        <dbReference type="Proteomes" id="UP000807025"/>
    </source>
</evidence>
<reference evidence="2" key="1">
    <citation type="submission" date="2020-11" db="EMBL/GenBank/DDBJ databases">
        <authorList>
            <consortium name="DOE Joint Genome Institute"/>
            <person name="Ahrendt S."/>
            <person name="Riley R."/>
            <person name="Andreopoulos W."/>
            <person name="Labutti K."/>
            <person name="Pangilinan J."/>
            <person name="Ruiz-Duenas F.J."/>
            <person name="Barrasa J.M."/>
            <person name="Sanchez-Garcia M."/>
            <person name="Camarero S."/>
            <person name="Miyauchi S."/>
            <person name="Serrano A."/>
            <person name="Linde D."/>
            <person name="Babiker R."/>
            <person name="Drula E."/>
            <person name="Ayuso-Fernandez I."/>
            <person name="Pacheco R."/>
            <person name="Padilla G."/>
            <person name="Ferreira P."/>
            <person name="Barriuso J."/>
            <person name="Kellner H."/>
            <person name="Castanera R."/>
            <person name="Alfaro M."/>
            <person name="Ramirez L."/>
            <person name="Pisabarro A.G."/>
            <person name="Kuo A."/>
            <person name="Tritt A."/>
            <person name="Lipzen A."/>
            <person name="He G."/>
            <person name="Yan M."/>
            <person name="Ng V."/>
            <person name="Cullen D."/>
            <person name="Martin F."/>
            <person name="Rosso M.-N."/>
            <person name="Henrissat B."/>
            <person name="Hibbett D."/>
            <person name="Martinez A.T."/>
            <person name="Grigoriev I.V."/>
        </authorList>
    </citation>
    <scope>NUCLEOTIDE SEQUENCE</scope>
    <source>
        <strain evidence="2">ATCC 90797</strain>
    </source>
</reference>
<keyword evidence="3" id="KW-1185">Reference proteome</keyword>
<evidence type="ECO:0000256" key="1">
    <source>
        <dbReference type="SAM" id="MobiDB-lite"/>
    </source>
</evidence>
<feature type="compositionally biased region" description="Basic and acidic residues" evidence="1">
    <location>
        <begin position="590"/>
        <end position="599"/>
    </location>
</feature>
<sequence>MATARDGVADGYGTGGVSVDDELEVDCKETKWGPPHQSTGSSLPGVKPKLRGPLELKTTWHWPQVPVTEILMPSGLSGSEQKQKKFLGEWTAGYKSAFIKKDLANFWPVLFAEWFKQWLENTEGCKFVKEQLKLWLLNSNKWQLSVAQKRPARSSQTFEPAFLWNGSNNGQRLRQRLRHWLRCHLSAPVSKQIFLKQSPLLQANILQQYENMKAEAVEEDEDDEDADAACAQHFQMGIDSLPYSLEQAGEQILEHTGFISLTMVVGPDPSQGGNILAYRCVSITDEGQANANNAYNSLTKGKTACGCNFTQYYKAFATACACPFTDFAKLIFCKCALPSSEHLRNYEITAPAPAASQASNGTINPQLLMAHYQSVDVEVDNSKSDISDGKFTTPTPPLGLNKARPKDAETVDTLNTSADMVTAPNKAVIPNTDTITTPDEAVVPDSDMITTSDKAVTPNTEGDNGEIEPATPLADSANTVLTTEFDIYSISSQILTIGKCRPKEMSVWLAARKNGPNGLLQHVLPDNNNWTELCKGTINGIYGLMASLGWWLEAAKVDGSCEDTLTKALEDFKWALENMVQVNGHKHKSAKSDDADVPSKKSHTN</sequence>
<proteinExistence type="predicted"/>
<accession>A0A9P6A909</accession>
<evidence type="ECO:0000313" key="2">
    <source>
        <dbReference type="EMBL" id="KAF9499934.1"/>
    </source>
</evidence>
<comment type="caution">
    <text evidence="2">The sequence shown here is derived from an EMBL/GenBank/DDBJ whole genome shotgun (WGS) entry which is preliminary data.</text>
</comment>
<dbReference type="OrthoDB" id="2803783at2759"/>
<feature type="region of interest" description="Disordered" evidence="1">
    <location>
        <begin position="585"/>
        <end position="605"/>
    </location>
</feature>
<organism evidence="2 3">
    <name type="scientific">Pleurotus eryngii</name>
    <name type="common">Boletus of the steppes</name>
    <dbReference type="NCBI Taxonomy" id="5323"/>
    <lineage>
        <taxon>Eukaryota</taxon>
        <taxon>Fungi</taxon>
        <taxon>Dikarya</taxon>
        <taxon>Basidiomycota</taxon>
        <taxon>Agaricomycotina</taxon>
        <taxon>Agaricomycetes</taxon>
        <taxon>Agaricomycetidae</taxon>
        <taxon>Agaricales</taxon>
        <taxon>Pleurotineae</taxon>
        <taxon>Pleurotaceae</taxon>
        <taxon>Pleurotus</taxon>
    </lineage>
</organism>
<dbReference type="Proteomes" id="UP000807025">
    <property type="component" value="Unassembled WGS sequence"/>
</dbReference>
<gene>
    <name evidence="2" type="ORF">BDN71DRAFT_1576788</name>
</gene>
<name>A0A9P6A909_PLEER</name>
<protein>
    <submittedName>
        <fullName evidence="2">Uncharacterized protein</fullName>
    </submittedName>
</protein>